<dbReference type="STRING" id="126957.T1JFE5"/>
<evidence type="ECO:0000256" key="1">
    <source>
        <dbReference type="ARBA" id="ARBA00022555"/>
    </source>
</evidence>
<dbReference type="InterPro" id="IPR002547">
    <property type="entry name" value="tRNA-bd_dom"/>
</dbReference>
<dbReference type="Pfam" id="PF01588">
    <property type="entry name" value="tRNA_bind"/>
    <property type="match status" value="1"/>
</dbReference>
<dbReference type="eggNOG" id="KOG2241">
    <property type="taxonomic scope" value="Eukaryota"/>
</dbReference>
<sequence>MNFTDFLHPLKTQASKATEMIKVLDEQIEEVKKDFIAQSDEIALLRAEIEVWKQRLIHAECNNDVTHMKTNQPIAQGDEIALLRAEIEVWYQRLIQANDVTGNKSTKSGPCVSRLDFRVGKIISAKKHPNADNLYVEVVDVGEKGNRTVVSDFVKFIPVKQLHNRAVVLLCNLKPIRIRGILSEAMVMCARTPGKVEILSPPLHAVAGDRIICEEFPGDSDRELKKSIFEQVARDLKTDGQKRAGYKGKLLVVSGKGCVVAKSLINVQIK</sequence>
<dbReference type="PhylomeDB" id="T1JFE5"/>
<dbReference type="Proteomes" id="UP000014500">
    <property type="component" value="Unassembled WGS sequence"/>
</dbReference>
<dbReference type="Gene3D" id="2.40.50.140">
    <property type="entry name" value="Nucleic acid-binding proteins"/>
    <property type="match status" value="1"/>
</dbReference>
<feature type="domain" description="TRNA-binding" evidence="5">
    <location>
        <begin position="111"/>
        <end position="212"/>
    </location>
</feature>
<accession>T1JFE5</accession>
<evidence type="ECO:0000256" key="3">
    <source>
        <dbReference type="PROSITE-ProRule" id="PRU00209"/>
    </source>
</evidence>
<keyword evidence="1 3" id="KW-0820">tRNA-binding</keyword>
<evidence type="ECO:0000256" key="2">
    <source>
        <dbReference type="ARBA" id="ARBA00022884"/>
    </source>
</evidence>
<evidence type="ECO:0000313" key="6">
    <source>
        <dbReference type="EnsemblMetazoa" id="SMAR012559-PA"/>
    </source>
</evidence>
<dbReference type="GO" id="GO:0000049">
    <property type="term" value="F:tRNA binding"/>
    <property type="evidence" value="ECO:0007669"/>
    <property type="project" value="UniProtKB-UniRule"/>
</dbReference>
<dbReference type="EnsemblMetazoa" id="SMAR012559-RA">
    <property type="protein sequence ID" value="SMAR012559-PA"/>
    <property type="gene ID" value="SMAR012559"/>
</dbReference>
<dbReference type="InterPro" id="IPR012340">
    <property type="entry name" value="NA-bd_OB-fold"/>
</dbReference>
<dbReference type="PROSITE" id="PS50886">
    <property type="entry name" value="TRBD"/>
    <property type="match status" value="1"/>
</dbReference>
<dbReference type="SUPFAM" id="SSF50249">
    <property type="entry name" value="Nucleic acid-binding proteins"/>
    <property type="match status" value="1"/>
</dbReference>
<proteinExistence type="predicted"/>
<dbReference type="CDD" id="cd02799">
    <property type="entry name" value="tRNA_bind_EMAP-II_like"/>
    <property type="match status" value="1"/>
</dbReference>
<dbReference type="InterPro" id="IPR051270">
    <property type="entry name" value="Tyrosine-tRNA_ligase_regulator"/>
</dbReference>
<feature type="coiled-coil region" evidence="4">
    <location>
        <begin position="14"/>
        <end position="62"/>
    </location>
</feature>
<evidence type="ECO:0000313" key="7">
    <source>
        <dbReference type="Proteomes" id="UP000014500"/>
    </source>
</evidence>
<keyword evidence="7" id="KW-1185">Reference proteome</keyword>
<keyword evidence="2 3" id="KW-0694">RNA-binding</keyword>
<keyword evidence="4" id="KW-0175">Coiled coil</keyword>
<dbReference type="PANTHER" id="PTHR11586:SF33">
    <property type="entry name" value="AMINOACYL TRNA SYNTHASE COMPLEX-INTERACTING MULTIFUNCTIONAL PROTEIN 1"/>
    <property type="match status" value="1"/>
</dbReference>
<evidence type="ECO:0000259" key="5">
    <source>
        <dbReference type="PROSITE" id="PS50886"/>
    </source>
</evidence>
<dbReference type="HOGENOM" id="CLU_009710_6_1_1"/>
<evidence type="ECO:0000256" key="4">
    <source>
        <dbReference type="SAM" id="Coils"/>
    </source>
</evidence>
<dbReference type="PANTHER" id="PTHR11586">
    <property type="entry name" value="TRNA-AMINOACYLATION COFACTOR ARC1 FAMILY MEMBER"/>
    <property type="match status" value="1"/>
</dbReference>
<dbReference type="AlphaFoldDB" id="T1JFE5"/>
<name>T1JFE5_STRMM</name>
<reference evidence="7" key="1">
    <citation type="submission" date="2011-05" db="EMBL/GenBank/DDBJ databases">
        <authorList>
            <person name="Richards S.R."/>
            <person name="Qu J."/>
            <person name="Jiang H."/>
            <person name="Jhangiani S.N."/>
            <person name="Agravi P."/>
            <person name="Goodspeed R."/>
            <person name="Gross S."/>
            <person name="Mandapat C."/>
            <person name="Jackson L."/>
            <person name="Mathew T."/>
            <person name="Pu L."/>
            <person name="Thornton R."/>
            <person name="Saada N."/>
            <person name="Wilczek-Boney K.B."/>
            <person name="Lee S."/>
            <person name="Kovar C."/>
            <person name="Wu Y."/>
            <person name="Scherer S.E."/>
            <person name="Worley K.C."/>
            <person name="Muzny D.M."/>
            <person name="Gibbs R."/>
        </authorList>
    </citation>
    <scope>NUCLEOTIDE SEQUENCE</scope>
    <source>
        <strain evidence="7">Brora</strain>
    </source>
</reference>
<reference evidence="6" key="2">
    <citation type="submission" date="2015-02" db="UniProtKB">
        <authorList>
            <consortium name="EnsemblMetazoa"/>
        </authorList>
    </citation>
    <scope>IDENTIFICATION</scope>
</reference>
<protein>
    <recommendedName>
        <fullName evidence="5">tRNA-binding domain-containing protein</fullName>
    </recommendedName>
</protein>
<organism evidence="6 7">
    <name type="scientific">Strigamia maritima</name>
    <name type="common">European centipede</name>
    <name type="synonym">Geophilus maritimus</name>
    <dbReference type="NCBI Taxonomy" id="126957"/>
    <lineage>
        <taxon>Eukaryota</taxon>
        <taxon>Metazoa</taxon>
        <taxon>Ecdysozoa</taxon>
        <taxon>Arthropoda</taxon>
        <taxon>Myriapoda</taxon>
        <taxon>Chilopoda</taxon>
        <taxon>Pleurostigmophora</taxon>
        <taxon>Geophilomorpha</taxon>
        <taxon>Linotaeniidae</taxon>
        <taxon>Strigamia</taxon>
    </lineage>
</organism>
<dbReference type="EMBL" id="JH432156">
    <property type="status" value="NOT_ANNOTATED_CDS"/>
    <property type="molecule type" value="Genomic_DNA"/>
</dbReference>